<evidence type="ECO:0000313" key="1">
    <source>
        <dbReference type="EMBL" id="PFB02795.1"/>
    </source>
</evidence>
<sequence length="62" mass="7417">MRITKKKETPATKQTTFGKQISYKNTKQETLFPSHARIFFGNITKNPLFQWFNRIIIFSKHK</sequence>
<organism evidence="1 2">
    <name type="scientific">Bacillus thuringiensis</name>
    <dbReference type="NCBI Taxonomy" id="1428"/>
    <lineage>
        <taxon>Bacteria</taxon>
        <taxon>Bacillati</taxon>
        <taxon>Bacillota</taxon>
        <taxon>Bacilli</taxon>
        <taxon>Bacillales</taxon>
        <taxon>Bacillaceae</taxon>
        <taxon>Bacillus</taxon>
        <taxon>Bacillus cereus group</taxon>
    </lineage>
</organism>
<comment type="caution">
    <text evidence="1">The sequence shown here is derived from an EMBL/GenBank/DDBJ whole genome shotgun (WGS) entry which is preliminary data.</text>
</comment>
<dbReference type="Proteomes" id="UP000220397">
    <property type="component" value="Unassembled WGS sequence"/>
</dbReference>
<reference evidence="1 2" key="1">
    <citation type="submission" date="2017-09" db="EMBL/GenBank/DDBJ databases">
        <title>Large-scale bioinformatics analysis of Bacillus genomes uncovers conserved roles of natural products in bacterial physiology.</title>
        <authorList>
            <consortium name="Agbiome Team Llc"/>
            <person name="Bleich R.M."/>
            <person name="Kirk G.J."/>
            <person name="Santa Maria K.C."/>
            <person name="Allen S.E."/>
            <person name="Farag S."/>
            <person name="Shank E.A."/>
            <person name="Bowers A."/>
        </authorList>
    </citation>
    <scope>NUCLEOTIDE SEQUENCE [LARGE SCALE GENOMIC DNA]</scope>
    <source>
        <strain evidence="1 2">AFS015413</strain>
    </source>
</reference>
<protein>
    <submittedName>
        <fullName evidence="1">Uncharacterized protein</fullName>
    </submittedName>
</protein>
<proteinExistence type="predicted"/>
<evidence type="ECO:0000313" key="2">
    <source>
        <dbReference type="Proteomes" id="UP000220397"/>
    </source>
</evidence>
<accession>A0A9X6VA66</accession>
<gene>
    <name evidence="1" type="ORF">CN398_17070</name>
</gene>
<dbReference type="EMBL" id="NTUS01000055">
    <property type="protein sequence ID" value="PFB02795.1"/>
    <property type="molecule type" value="Genomic_DNA"/>
</dbReference>
<dbReference type="AlphaFoldDB" id="A0A9X6VA66"/>
<name>A0A9X6VA66_BACTU</name>